<organism evidence="1 2">
    <name type="scientific">Nocardioides aquiterrae</name>
    <dbReference type="NCBI Taxonomy" id="203799"/>
    <lineage>
        <taxon>Bacteria</taxon>
        <taxon>Bacillati</taxon>
        <taxon>Actinomycetota</taxon>
        <taxon>Actinomycetes</taxon>
        <taxon>Propionibacteriales</taxon>
        <taxon>Nocardioidaceae</taxon>
        <taxon>Nocardioides</taxon>
    </lineage>
</organism>
<dbReference type="InterPro" id="IPR036188">
    <property type="entry name" value="FAD/NAD-bd_sf"/>
</dbReference>
<proteinExistence type="predicted"/>
<evidence type="ECO:0008006" key="3">
    <source>
        <dbReference type="Google" id="ProtNLM"/>
    </source>
</evidence>
<dbReference type="PANTHER" id="PTHR10668">
    <property type="entry name" value="PHYTOENE DEHYDROGENASE"/>
    <property type="match status" value="1"/>
</dbReference>
<keyword evidence="2" id="KW-1185">Reference proteome</keyword>
<accession>A0ABN1UA30</accession>
<dbReference type="Proteomes" id="UP001499979">
    <property type="component" value="Unassembled WGS sequence"/>
</dbReference>
<gene>
    <name evidence="1" type="ORF">GCM10009606_10750</name>
</gene>
<dbReference type="Pfam" id="PF13450">
    <property type="entry name" value="NAD_binding_8"/>
    <property type="match status" value="1"/>
</dbReference>
<dbReference type="SUPFAM" id="SSF51905">
    <property type="entry name" value="FAD/NAD(P)-binding domain"/>
    <property type="match status" value="1"/>
</dbReference>
<sequence>MPYVGSVTSASSSYDVVVVGGGHNGLAAAAYLARAGRSVLVLERLERTGGAARWSPDAALPEVVAADLGLDLRLQPRPVTDELARAVLPTLVRPLPLEREVRAQVPAWDELTTSPLDLHVRLRASLPAVTGGGDAVADALDAAARAAGAEIRTAAGVSGIRADDADAEVTWHDGATSRTVGARHVLANVAPWVLAILLGEPEDPATKPHWEGDTGVDPAEVEREFAMPGGHWYHGELDWPWAPNRARLDTPAQRWGVHTDVASVLVCGSGARRGGGVTALGGHNAAQAVLARG</sequence>
<dbReference type="EMBL" id="BAAAJE010000002">
    <property type="protein sequence ID" value="GAA1132454.1"/>
    <property type="molecule type" value="Genomic_DNA"/>
</dbReference>
<name>A0ABN1UA30_9ACTN</name>
<dbReference type="PANTHER" id="PTHR10668:SF103">
    <property type="entry name" value="PYRIDINE NUCLEOTIDE-DISULFIDE OXIDOREDUCTASE DOMAIN-CONTAINING PROTEIN 2"/>
    <property type="match status" value="1"/>
</dbReference>
<reference evidence="1 2" key="1">
    <citation type="journal article" date="2019" name="Int. J. Syst. Evol. Microbiol.">
        <title>The Global Catalogue of Microorganisms (GCM) 10K type strain sequencing project: providing services to taxonomists for standard genome sequencing and annotation.</title>
        <authorList>
            <consortium name="The Broad Institute Genomics Platform"/>
            <consortium name="The Broad Institute Genome Sequencing Center for Infectious Disease"/>
            <person name="Wu L."/>
            <person name="Ma J."/>
        </authorList>
    </citation>
    <scope>NUCLEOTIDE SEQUENCE [LARGE SCALE GENOMIC DNA]</scope>
    <source>
        <strain evidence="1 2">JCM 11813</strain>
    </source>
</reference>
<evidence type="ECO:0000313" key="2">
    <source>
        <dbReference type="Proteomes" id="UP001499979"/>
    </source>
</evidence>
<dbReference type="Gene3D" id="3.50.50.60">
    <property type="entry name" value="FAD/NAD(P)-binding domain"/>
    <property type="match status" value="2"/>
</dbReference>
<dbReference type="PRINTS" id="PR00469">
    <property type="entry name" value="PNDRDTASEII"/>
</dbReference>
<evidence type="ECO:0000313" key="1">
    <source>
        <dbReference type="EMBL" id="GAA1132454.1"/>
    </source>
</evidence>
<protein>
    <recommendedName>
        <fullName evidence="3">FAD-dependent oxidoreductase</fullName>
    </recommendedName>
</protein>
<comment type="caution">
    <text evidence="1">The sequence shown here is derived from an EMBL/GenBank/DDBJ whole genome shotgun (WGS) entry which is preliminary data.</text>
</comment>